<reference evidence="2 3" key="1">
    <citation type="submission" date="2016-06" db="EMBL/GenBank/DDBJ databases">
        <title>Complete genome sequence of a deep-branching marine Gamma Proteobacterium Woeseia oceani type strain XK5.</title>
        <authorList>
            <person name="Mu D."/>
            <person name="Du Z."/>
        </authorList>
    </citation>
    <scope>NUCLEOTIDE SEQUENCE [LARGE SCALE GENOMIC DNA]</scope>
    <source>
        <strain evidence="2 3">XK5</strain>
    </source>
</reference>
<dbReference type="KEGG" id="woc:BA177_12990"/>
<organism evidence="2 3">
    <name type="scientific">Woeseia oceani</name>
    <dbReference type="NCBI Taxonomy" id="1548547"/>
    <lineage>
        <taxon>Bacteria</taxon>
        <taxon>Pseudomonadati</taxon>
        <taxon>Pseudomonadota</taxon>
        <taxon>Gammaproteobacteria</taxon>
        <taxon>Woeseiales</taxon>
        <taxon>Woeseiaceae</taxon>
        <taxon>Woeseia</taxon>
    </lineage>
</organism>
<keyword evidence="3" id="KW-1185">Reference proteome</keyword>
<sequence>MSPDRLLRAVLEPVSAAPLLLTLLLFWVLGCLGVALLRLFTSDEANTFLLGLLGALFIAGVLLPAVLRYLLSLIEERALRRPLPVVGTEHFMLFSQPRRLFAVLLVMGWSYLFFAVHRVTPPAAAWLVTGAAAVLLPLQFSLLALTDSPVQSVNPAALVRLLRRLLPDWLWLAALLLVAIVSLRLLAAVDEGGYWRLLLALYWLLAVANVCGLLLARIDIAGETDIAVPLPVAPGRQAALDQRQQQKVLNHAYALLSRGNLEGGFAHLRESAGAANEPLLVELAFFNAMLGWSLPDVPLHYARELLPRLLDAGQHAIALKVTVQCLHRNSRFRPRPEDLPRLLAVAAQAGHEDVQRALKS</sequence>
<evidence type="ECO:0000256" key="1">
    <source>
        <dbReference type="SAM" id="Phobius"/>
    </source>
</evidence>
<dbReference type="PROSITE" id="PS51257">
    <property type="entry name" value="PROKAR_LIPOPROTEIN"/>
    <property type="match status" value="1"/>
</dbReference>
<dbReference type="EMBL" id="CP016268">
    <property type="protein sequence ID" value="ANO51992.1"/>
    <property type="molecule type" value="Genomic_DNA"/>
</dbReference>
<accession>A0A193LHK3</accession>
<proteinExistence type="predicted"/>
<feature type="transmembrane region" description="Helical" evidence="1">
    <location>
        <begin position="123"/>
        <end position="145"/>
    </location>
</feature>
<dbReference type="STRING" id="1548547.BA177_12990"/>
<evidence type="ECO:0000313" key="2">
    <source>
        <dbReference type="EMBL" id="ANO51992.1"/>
    </source>
</evidence>
<feature type="transmembrane region" description="Helical" evidence="1">
    <location>
        <begin position="166"/>
        <end position="187"/>
    </location>
</feature>
<feature type="transmembrane region" description="Helical" evidence="1">
    <location>
        <begin position="100"/>
        <end position="117"/>
    </location>
</feature>
<feature type="transmembrane region" description="Helical" evidence="1">
    <location>
        <begin position="47"/>
        <end position="71"/>
    </location>
</feature>
<keyword evidence="1" id="KW-1133">Transmembrane helix</keyword>
<feature type="transmembrane region" description="Helical" evidence="1">
    <location>
        <begin position="193"/>
        <end position="216"/>
    </location>
</feature>
<keyword evidence="1" id="KW-0812">Transmembrane</keyword>
<name>A0A193LHK3_9GAMM</name>
<feature type="transmembrane region" description="Helical" evidence="1">
    <location>
        <begin position="20"/>
        <end position="41"/>
    </location>
</feature>
<keyword evidence="1" id="KW-0472">Membrane</keyword>
<gene>
    <name evidence="2" type="ORF">BA177_12990</name>
</gene>
<evidence type="ECO:0000313" key="3">
    <source>
        <dbReference type="Proteomes" id="UP000092695"/>
    </source>
</evidence>
<dbReference type="RefSeq" id="WP_068616864.1">
    <property type="nucleotide sequence ID" value="NZ_CP016268.1"/>
</dbReference>
<dbReference type="Proteomes" id="UP000092695">
    <property type="component" value="Chromosome"/>
</dbReference>
<protein>
    <submittedName>
        <fullName evidence="2">Uncharacterized protein</fullName>
    </submittedName>
</protein>
<dbReference type="AlphaFoldDB" id="A0A193LHK3"/>